<organism evidence="1 2">
    <name type="scientific">Marinimicrococcus flavescens</name>
    <dbReference type="NCBI Taxonomy" id="3031815"/>
    <lineage>
        <taxon>Bacteria</taxon>
        <taxon>Pseudomonadati</taxon>
        <taxon>Pseudomonadota</taxon>
        <taxon>Alphaproteobacteria</taxon>
        <taxon>Geminicoccales</taxon>
        <taxon>Geminicoccaceae</taxon>
        <taxon>Marinimicrococcus</taxon>
    </lineage>
</organism>
<dbReference type="PANTHER" id="PTHR36573:SF1">
    <property type="entry name" value="INTERMEMBRANE PHOSPHOLIPID TRANSPORT SYSTEM BINDING PROTEIN MLAC"/>
    <property type="match status" value="1"/>
</dbReference>
<dbReference type="InterPro" id="IPR042245">
    <property type="entry name" value="Tgt2/MlaC_sf"/>
</dbReference>
<name>A0AAP3UYH0_9PROT</name>
<dbReference type="RefSeq" id="WP_327787451.1">
    <property type="nucleotide sequence ID" value="NZ_JARGEQ010000008.1"/>
</dbReference>
<comment type="caution">
    <text evidence="1">The sequence shown here is derived from an EMBL/GenBank/DDBJ whole genome shotgun (WGS) entry which is preliminary data.</text>
</comment>
<dbReference type="Pfam" id="PF05494">
    <property type="entry name" value="MlaC"/>
    <property type="match status" value="1"/>
</dbReference>
<dbReference type="Proteomes" id="UP001301140">
    <property type="component" value="Unassembled WGS sequence"/>
</dbReference>
<gene>
    <name evidence="1" type="ORF">PZ740_01420</name>
</gene>
<protein>
    <submittedName>
        <fullName evidence="1">ABC transporter substrate-binding protein</fullName>
    </submittedName>
</protein>
<dbReference type="PANTHER" id="PTHR36573">
    <property type="entry name" value="INTERMEMBRANE PHOSPHOLIPID TRANSPORT SYSTEM BINDING PROTEIN MLAC"/>
    <property type="match status" value="1"/>
</dbReference>
<dbReference type="Gene3D" id="3.10.450.710">
    <property type="entry name" value="Tgt2/MlaC"/>
    <property type="match status" value="1"/>
</dbReference>
<keyword evidence="2" id="KW-1185">Reference proteome</keyword>
<accession>A0AAP3UYH0</accession>
<reference evidence="1 2" key="1">
    <citation type="submission" date="2023-03" db="EMBL/GenBank/DDBJ databases">
        <title>YIM 152171 draft genome.</title>
        <authorList>
            <person name="Yang Z."/>
        </authorList>
    </citation>
    <scope>NUCLEOTIDE SEQUENCE [LARGE SCALE GENOMIC DNA]</scope>
    <source>
        <strain evidence="1 2">YIM 152171</strain>
    </source>
</reference>
<dbReference type="AlphaFoldDB" id="A0AAP3UYH0"/>
<dbReference type="InterPro" id="IPR008869">
    <property type="entry name" value="MlaC/ttg2D"/>
</dbReference>
<proteinExistence type="predicted"/>
<evidence type="ECO:0000313" key="1">
    <source>
        <dbReference type="EMBL" id="MDF1585041.1"/>
    </source>
</evidence>
<dbReference type="EMBL" id="JARGEQ010000008">
    <property type="protein sequence ID" value="MDF1585041.1"/>
    <property type="molecule type" value="Genomic_DNA"/>
</dbReference>
<sequence>MLPAAAAAGVADEEAAARMLVERLGQQVIEILADDEAALEARLGALLQSEFDLPLLARLALGLEYRRMNASQKAEYERLFTDLVLKTYSQRLRAYSGERFAVLGSSAAGRGAGGDVLVRTEIRRPADTPIRVDWRVRQLESGPRVIDMVVEGASFVVTQRSEFLAIAQQHGIDGLLDMLRGRVEAASAT</sequence>
<evidence type="ECO:0000313" key="2">
    <source>
        <dbReference type="Proteomes" id="UP001301140"/>
    </source>
</evidence>